<evidence type="ECO:0000313" key="11">
    <source>
        <dbReference type="Proteomes" id="UP001066276"/>
    </source>
</evidence>
<feature type="signal peptide" evidence="9">
    <location>
        <begin position="1"/>
        <end position="15"/>
    </location>
</feature>
<dbReference type="InterPro" id="IPR009281">
    <property type="entry name" value="TMEM176A/TMEM176B"/>
</dbReference>
<dbReference type="PANTHER" id="PTHR15756:SF6">
    <property type="entry name" value="TRANSMEMBRANE PROTEIN 176A"/>
    <property type="match status" value="1"/>
</dbReference>
<feature type="region of interest" description="Disordered" evidence="7">
    <location>
        <begin position="19"/>
        <end position="65"/>
    </location>
</feature>
<feature type="chain" id="PRO_5043372734" description="Transmembrane protein 176B" evidence="9">
    <location>
        <begin position="16"/>
        <end position="379"/>
    </location>
</feature>
<feature type="transmembrane region" description="Helical" evidence="8">
    <location>
        <begin position="322"/>
        <end position="343"/>
    </location>
</feature>
<evidence type="ECO:0000256" key="7">
    <source>
        <dbReference type="SAM" id="MobiDB-lite"/>
    </source>
</evidence>
<feature type="region of interest" description="Disordered" evidence="7">
    <location>
        <begin position="359"/>
        <end position="379"/>
    </location>
</feature>
<evidence type="ECO:0000256" key="3">
    <source>
        <dbReference type="ARBA" id="ARBA00022553"/>
    </source>
</evidence>
<feature type="transmembrane region" description="Helical" evidence="8">
    <location>
        <begin position="240"/>
        <end position="264"/>
    </location>
</feature>
<feature type="compositionally biased region" description="Polar residues" evidence="7">
    <location>
        <begin position="39"/>
        <end position="65"/>
    </location>
</feature>
<evidence type="ECO:0000256" key="1">
    <source>
        <dbReference type="ARBA" id="ARBA00004141"/>
    </source>
</evidence>
<gene>
    <name evidence="10" type="ORF">NDU88_000558</name>
</gene>
<dbReference type="AlphaFoldDB" id="A0AAV7SWR7"/>
<evidence type="ECO:0000256" key="9">
    <source>
        <dbReference type="SAM" id="SignalP"/>
    </source>
</evidence>
<dbReference type="EMBL" id="JANPWB010000007">
    <property type="protein sequence ID" value="KAJ1168640.1"/>
    <property type="molecule type" value="Genomic_DNA"/>
</dbReference>
<evidence type="ECO:0000256" key="4">
    <source>
        <dbReference type="ARBA" id="ARBA00022692"/>
    </source>
</evidence>
<keyword evidence="5 8" id="KW-1133">Transmembrane helix</keyword>
<feature type="transmembrane region" description="Helical" evidence="8">
    <location>
        <begin position="216"/>
        <end position="233"/>
    </location>
</feature>
<feature type="transmembrane region" description="Helical" evidence="8">
    <location>
        <begin position="182"/>
        <end position="204"/>
    </location>
</feature>
<evidence type="ECO:0000256" key="6">
    <source>
        <dbReference type="ARBA" id="ARBA00023136"/>
    </source>
</evidence>
<organism evidence="10 11">
    <name type="scientific">Pleurodeles waltl</name>
    <name type="common">Iberian ribbed newt</name>
    <dbReference type="NCBI Taxonomy" id="8319"/>
    <lineage>
        <taxon>Eukaryota</taxon>
        <taxon>Metazoa</taxon>
        <taxon>Chordata</taxon>
        <taxon>Craniata</taxon>
        <taxon>Vertebrata</taxon>
        <taxon>Euteleostomi</taxon>
        <taxon>Amphibia</taxon>
        <taxon>Batrachia</taxon>
        <taxon>Caudata</taxon>
        <taxon>Salamandroidea</taxon>
        <taxon>Salamandridae</taxon>
        <taxon>Pleurodelinae</taxon>
        <taxon>Pleurodeles</taxon>
    </lineage>
</organism>
<evidence type="ECO:0000256" key="2">
    <source>
        <dbReference type="ARBA" id="ARBA00006022"/>
    </source>
</evidence>
<name>A0AAV7SWR7_PLEWA</name>
<evidence type="ECO:0000256" key="5">
    <source>
        <dbReference type="ARBA" id="ARBA00022989"/>
    </source>
</evidence>
<dbReference type="PANTHER" id="PTHR15756">
    <property type="entry name" value="LR8/HCA112"/>
    <property type="match status" value="1"/>
</dbReference>
<evidence type="ECO:0000256" key="8">
    <source>
        <dbReference type="SAM" id="Phobius"/>
    </source>
</evidence>
<accession>A0AAV7SWR7</accession>
<sequence>MAGSGLLVVVWGLWASDQWEERKRGDRGRPPTPAECKQGDNSASSATDPQRSSTEYRQTDTMSSCVVETSDIETLSNASEPEAINFNINEPSGMASLLNSTKAAWKGQPAAKADTMSSSVMKTNDIEVSSDASKPTVINVNINQPSGLASLLESVKVAMKRQPDAKDGDKVSSSIFRGEQKVLGALQIIIGLVCLSFGVIAGFYEEGFMLRTGSGFWTGILFILSGCASIIGEKRASKPWIYIATLMNLLSLCAAIAGFGVSFFDLMWNPGWLTGFEYFCDPKVFYRYGYDRITDSLGSDWRVTMCNDALSKLMGLFNGMRIINLVAIVLALCITLYSVGYGIRTLFCAPTSQQDKEVMAEKEKDHGLPPKQSQELQHL</sequence>
<dbReference type="InterPro" id="IPR007237">
    <property type="entry name" value="CD20-like"/>
</dbReference>
<comment type="subcellular location">
    <subcellularLocation>
        <location evidence="1">Membrane</location>
        <topology evidence="1">Multi-pass membrane protein</topology>
    </subcellularLocation>
</comment>
<evidence type="ECO:0000313" key="10">
    <source>
        <dbReference type="EMBL" id="KAJ1168640.1"/>
    </source>
</evidence>
<keyword evidence="6 8" id="KW-0472">Membrane</keyword>
<comment type="caution">
    <text evidence="10">The sequence shown here is derived from an EMBL/GenBank/DDBJ whole genome shotgun (WGS) entry which is preliminary data.</text>
</comment>
<keyword evidence="3" id="KW-0597">Phosphoprotein</keyword>
<evidence type="ECO:0008006" key="12">
    <source>
        <dbReference type="Google" id="ProtNLM"/>
    </source>
</evidence>
<feature type="compositionally biased region" description="Basic and acidic residues" evidence="7">
    <location>
        <begin position="19"/>
        <end position="29"/>
    </location>
</feature>
<dbReference type="GO" id="GO:0016020">
    <property type="term" value="C:membrane"/>
    <property type="evidence" value="ECO:0007669"/>
    <property type="project" value="UniProtKB-SubCell"/>
</dbReference>
<reference evidence="10" key="1">
    <citation type="journal article" date="2022" name="bioRxiv">
        <title>Sequencing and chromosome-scale assembly of the giantPleurodeles waltlgenome.</title>
        <authorList>
            <person name="Brown T."/>
            <person name="Elewa A."/>
            <person name="Iarovenko S."/>
            <person name="Subramanian E."/>
            <person name="Araus A.J."/>
            <person name="Petzold A."/>
            <person name="Susuki M."/>
            <person name="Suzuki K.-i.T."/>
            <person name="Hayashi T."/>
            <person name="Toyoda A."/>
            <person name="Oliveira C."/>
            <person name="Osipova E."/>
            <person name="Leigh N.D."/>
            <person name="Simon A."/>
            <person name="Yun M.H."/>
        </authorList>
    </citation>
    <scope>NUCLEOTIDE SEQUENCE</scope>
    <source>
        <strain evidence="10">20211129_DDA</strain>
        <tissue evidence="10">Liver</tissue>
    </source>
</reference>
<keyword evidence="9" id="KW-0732">Signal</keyword>
<protein>
    <recommendedName>
        <fullName evidence="12">Transmembrane protein 176B</fullName>
    </recommendedName>
</protein>
<dbReference type="Proteomes" id="UP001066276">
    <property type="component" value="Chromosome 4_1"/>
</dbReference>
<dbReference type="Pfam" id="PF04103">
    <property type="entry name" value="CD20"/>
    <property type="match status" value="1"/>
</dbReference>
<keyword evidence="4 8" id="KW-0812">Transmembrane</keyword>
<feature type="compositionally biased region" description="Basic and acidic residues" evidence="7">
    <location>
        <begin position="359"/>
        <end position="368"/>
    </location>
</feature>
<keyword evidence="11" id="KW-1185">Reference proteome</keyword>
<comment type="similarity">
    <text evidence="2">Belongs to the TMEM176 family.</text>
</comment>
<proteinExistence type="inferred from homology"/>